<dbReference type="SUPFAM" id="SSF48498">
    <property type="entry name" value="Tetracyclin repressor-like, C-terminal domain"/>
    <property type="match status" value="1"/>
</dbReference>
<dbReference type="RefSeq" id="WP_150401134.1">
    <property type="nucleotide sequence ID" value="NZ_VXLC01000003.1"/>
</dbReference>
<keyword evidence="7" id="KW-1185">Reference proteome</keyword>
<dbReference type="Pfam" id="PF16859">
    <property type="entry name" value="TetR_C_11"/>
    <property type="match status" value="1"/>
</dbReference>
<dbReference type="EMBL" id="VXLC01000003">
    <property type="protein sequence ID" value="KAA8888859.1"/>
    <property type="molecule type" value="Genomic_DNA"/>
</dbReference>
<evidence type="ECO:0000256" key="3">
    <source>
        <dbReference type="ARBA" id="ARBA00023163"/>
    </source>
</evidence>
<dbReference type="Proteomes" id="UP000323876">
    <property type="component" value="Unassembled WGS sequence"/>
</dbReference>
<dbReference type="PANTHER" id="PTHR30055">
    <property type="entry name" value="HTH-TYPE TRANSCRIPTIONAL REGULATOR RUTR"/>
    <property type="match status" value="1"/>
</dbReference>
<name>A0A5N0EJI9_9NOCA</name>
<dbReference type="GO" id="GO:0000976">
    <property type="term" value="F:transcription cis-regulatory region binding"/>
    <property type="evidence" value="ECO:0007669"/>
    <property type="project" value="TreeGrafter"/>
</dbReference>
<keyword evidence="3" id="KW-0804">Transcription</keyword>
<dbReference type="OrthoDB" id="9796019at2"/>
<protein>
    <submittedName>
        <fullName evidence="6">TetR/AcrR family transcriptional regulator</fullName>
    </submittedName>
</protein>
<dbReference type="AlphaFoldDB" id="A0A5N0EJI9"/>
<feature type="domain" description="HTH tetR-type" evidence="5">
    <location>
        <begin position="22"/>
        <end position="82"/>
    </location>
</feature>
<evidence type="ECO:0000256" key="4">
    <source>
        <dbReference type="PROSITE-ProRule" id="PRU00335"/>
    </source>
</evidence>
<gene>
    <name evidence="6" type="ORF">F3087_07590</name>
</gene>
<dbReference type="InterPro" id="IPR011075">
    <property type="entry name" value="TetR_C"/>
</dbReference>
<dbReference type="PROSITE" id="PS50977">
    <property type="entry name" value="HTH_TETR_2"/>
    <property type="match status" value="1"/>
</dbReference>
<dbReference type="Gene3D" id="1.10.10.60">
    <property type="entry name" value="Homeodomain-like"/>
    <property type="match status" value="1"/>
</dbReference>
<proteinExistence type="predicted"/>
<keyword evidence="1" id="KW-0805">Transcription regulation</keyword>
<evidence type="ECO:0000256" key="1">
    <source>
        <dbReference type="ARBA" id="ARBA00023015"/>
    </source>
</evidence>
<dbReference type="PANTHER" id="PTHR30055:SF148">
    <property type="entry name" value="TETR-FAMILY TRANSCRIPTIONAL REGULATOR"/>
    <property type="match status" value="1"/>
</dbReference>
<dbReference type="InterPro" id="IPR001647">
    <property type="entry name" value="HTH_TetR"/>
</dbReference>
<dbReference type="GO" id="GO:0003700">
    <property type="term" value="F:DNA-binding transcription factor activity"/>
    <property type="evidence" value="ECO:0007669"/>
    <property type="project" value="TreeGrafter"/>
</dbReference>
<evidence type="ECO:0000259" key="5">
    <source>
        <dbReference type="PROSITE" id="PS50977"/>
    </source>
</evidence>
<evidence type="ECO:0000313" key="7">
    <source>
        <dbReference type="Proteomes" id="UP000323876"/>
    </source>
</evidence>
<dbReference type="InterPro" id="IPR036271">
    <property type="entry name" value="Tet_transcr_reg_TetR-rel_C_sf"/>
</dbReference>
<dbReference type="InterPro" id="IPR050109">
    <property type="entry name" value="HTH-type_TetR-like_transc_reg"/>
</dbReference>
<comment type="caution">
    <text evidence="6">The sequence shown here is derived from an EMBL/GenBank/DDBJ whole genome shotgun (WGS) entry which is preliminary data.</text>
</comment>
<keyword evidence="2 4" id="KW-0238">DNA-binding</keyword>
<dbReference type="InterPro" id="IPR009057">
    <property type="entry name" value="Homeodomain-like_sf"/>
</dbReference>
<reference evidence="6 7" key="1">
    <citation type="submission" date="2019-09" db="EMBL/GenBank/DDBJ databases">
        <authorList>
            <person name="Wang X."/>
        </authorList>
    </citation>
    <scope>NUCLEOTIDE SEQUENCE [LARGE SCALE GENOMIC DNA]</scope>
    <source>
        <strain evidence="6 7">CICC 11023</strain>
    </source>
</reference>
<evidence type="ECO:0000313" key="6">
    <source>
        <dbReference type="EMBL" id="KAA8888859.1"/>
    </source>
</evidence>
<accession>A0A5N0EJI9</accession>
<dbReference type="SUPFAM" id="SSF46689">
    <property type="entry name" value="Homeodomain-like"/>
    <property type="match status" value="1"/>
</dbReference>
<dbReference type="Gene3D" id="1.10.357.10">
    <property type="entry name" value="Tetracycline Repressor, domain 2"/>
    <property type="match status" value="1"/>
</dbReference>
<sequence>MKVQQPVDSATDYRKGTRRRGEELEHAILTATLAELAEVGYPALTMDRVAARARTSKTVLYRRWAGRAELVVDACKLGGTSDVEIPDTGELRADVIALLHQMATKMATPYGGIMRGLLAELTRDPELARLIREHVHTAGPATIHTILERAVERGEVDRAVLNSRRATVAPDLLRNHFLLFGVPVEEDVIVGIVDDVYLPLVLRHPPSSR</sequence>
<feature type="DNA-binding region" description="H-T-H motif" evidence="4">
    <location>
        <begin position="45"/>
        <end position="64"/>
    </location>
</feature>
<evidence type="ECO:0000256" key="2">
    <source>
        <dbReference type="ARBA" id="ARBA00023125"/>
    </source>
</evidence>
<organism evidence="6 7">
    <name type="scientific">Nocardia colli</name>
    <dbReference type="NCBI Taxonomy" id="2545717"/>
    <lineage>
        <taxon>Bacteria</taxon>
        <taxon>Bacillati</taxon>
        <taxon>Actinomycetota</taxon>
        <taxon>Actinomycetes</taxon>
        <taxon>Mycobacteriales</taxon>
        <taxon>Nocardiaceae</taxon>
        <taxon>Nocardia</taxon>
    </lineage>
</organism>
<dbReference type="Pfam" id="PF00440">
    <property type="entry name" value="TetR_N"/>
    <property type="match status" value="1"/>
</dbReference>